<dbReference type="EMBL" id="HG996469">
    <property type="protein sequence ID" value="CAG1844700.1"/>
    <property type="molecule type" value="Genomic_DNA"/>
</dbReference>
<organism evidence="2">
    <name type="scientific">Musa acuminata subsp. malaccensis</name>
    <name type="common">Wild banana</name>
    <name type="synonym">Musa malaccensis</name>
    <dbReference type="NCBI Taxonomy" id="214687"/>
    <lineage>
        <taxon>Eukaryota</taxon>
        <taxon>Viridiplantae</taxon>
        <taxon>Streptophyta</taxon>
        <taxon>Embryophyta</taxon>
        <taxon>Tracheophyta</taxon>
        <taxon>Spermatophyta</taxon>
        <taxon>Magnoliopsida</taxon>
        <taxon>Liliopsida</taxon>
        <taxon>Zingiberales</taxon>
        <taxon>Musaceae</taxon>
        <taxon>Musa</taxon>
    </lineage>
</organism>
<evidence type="ECO:0000256" key="1">
    <source>
        <dbReference type="SAM" id="SignalP"/>
    </source>
</evidence>
<gene>
    <name evidence="2" type="ORF">GSMUA_144950.1</name>
</gene>
<keyword evidence="1" id="KW-0732">Signal</keyword>
<protein>
    <submittedName>
        <fullName evidence="2">(wild Malaysian banana) hypothetical protein</fullName>
    </submittedName>
</protein>
<proteinExistence type="predicted"/>
<accession>A0A8D7A8F6</accession>
<sequence>MRRHSVVSERATLLFLLALTCAVSSSLERSSPLILPSSSSCLAKLQLGVLRCFLPSLAIHIPTRPDISPPLQNAFCWSSSTGFGVIGTQHYSSIYKGSISMIVLMQSYRRMNNGQR</sequence>
<feature type="chain" id="PRO_5034163055" evidence="1">
    <location>
        <begin position="23"/>
        <end position="116"/>
    </location>
</feature>
<dbReference type="AlphaFoldDB" id="A0A8D7A8F6"/>
<feature type="signal peptide" evidence="1">
    <location>
        <begin position="1"/>
        <end position="22"/>
    </location>
</feature>
<name>A0A8D7A8F6_MUSAM</name>
<evidence type="ECO:0000313" key="2">
    <source>
        <dbReference type="EMBL" id="CAG1844700.1"/>
    </source>
</evidence>
<reference evidence="2" key="1">
    <citation type="submission" date="2021-03" db="EMBL/GenBank/DDBJ databases">
        <authorList>
            <consortium name="Genoscope - CEA"/>
            <person name="William W."/>
        </authorList>
    </citation>
    <scope>NUCLEOTIDE SEQUENCE</scope>
    <source>
        <strain evidence="2">Doubled-haploid Pahang</strain>
    </source>
</reference>